<organism evidence="6 7">
    <name type="scientific">Colletotrichum chrysophilum</name>
    <dbReference type="NCBI Taxonomy" id="1836956"/>
    <lineage>
        <taxon>Eukaryota</taxon>
        <taxon>Fungi</taxon>
        <taxon>Dikarya</taxon>
        <taxon>Ascomycota</taxon>
        <taxon>Pezizomycotina</taxon>
        <taxon>Sordariomycetes</taxon>
        <taxon>Hypocreomycetidae</taxon>
        <taxon>Glomerellales</taxon>
        <taxon>Glomerellaceae</taxon>
        <taxon>Colletotrichum</taxon>
        <taxon>Colletotrichum gloeosporioides species complex</taxon>
    </lineage>
</organism>
<proteinExistence type="inferred from homology"/>
<evidence type="ECO:0000256" key="1">
    <source>
        <dbReference type="ARBA" id="ARBA00005495"/>
    </source>
</evidence>
<dbReference type="PANTHER" id="PTHR33337:SF30">
    <property type="entry name" value="DUF636 DOMAIN PROTEIN (AFU_ORTHOLOGUE AFUA_1G03180)"/>
    <property type="match status" value="1"/>
</dbReference>
<evidence type="ECO:0000256" key="4">
    <source>
        <dbReference type="ARBA" id="ARBA00023239"/>
    </source>
</evidence>
<evidence type="ECO:0000313" key="6">
    <source>
        <dbReference type="EMBL" id="KAK1851999.1"/>
    </source>
</evidence>
<reference evidence="6" key="1">
    <citation type="submission" date="2023-01" db="EMBL/GenBank/DDBJ databases">
        <title>Colletotrichum chrysophilum M932 genome sequence.</title>
        <authorList>
            <person name="Baroncelli R."/>
        </authorList>
    </citation>
    <scope>NUCLEOTIDE SEQUENCE</scope>
    <source>
        <strain evidence="6">M932</strain>
    </source>
</reference>
<keyword evidence="7" id="KW-1185">Reference proteome</keyword>
<evidence type="ECO:0000256" key="3">
    <source>
        <dbReference type="ARBA" id="ARBA00022833"/>
    </source>
</evidence>
<evidence type="ECO:0000259" key="5">
    <source>
        <dbReference type="PROSITE" id="PS51891"/>
    </source>
</evidence>
<sequence length="138" mass="14716">MAVTGGCICGAVRYTAELDNATKAVCHCKPCQKGQKRTASAFSVNVIIPRSAFKITQGITRSYPHLGDSGKLYHSHFCDNCGASTHGVPDASTSVLAIKAGSLDEEFVDLGAMDSEFYVVDRLGYLKALEGVKQHDGM</sequence>
<dbReference type="EMBL" id="JAQOWY010000084">
    <property type="protein sequence ID" value="KAK1851999.1"/>
    <property type="molecule type" value="Genomic_DNA"/>
</dbReference>
<dbReference type="GO" id="GO:0046872">
    <property type="term" value="F:metal ion binding"/>
    <property type="evidence" value="ECO:0007669"/>
    <property type="project" value="UniProtKB-KW"/>
</dbReference>
<dbReference type="PROSITE" id="PS51891">
    <property type="entry name" value="CENP_V_GFA"/>
    <property type="match status" value="1"/>
</dbReference>
<dbReference type="GO" id="GO:0016846">
    <property type="term" value="F:carbon-sulfur lyase activity"/>
    <property type="evidence" value="ECO:0007669"/>
    <property type="project" value="InterPro"/>
</dbReference>
<feature type="domain" description="CENP-V/GFA" evidence="5">
    <location>
        <begin position="3"/>
        <end position="119"/>
    </location>
</feature>
<dbReference type="PANTHER" id="PTHR33337">
    <property type="entry name" value="GFA DOMAIN-CONTAINING PROTEIN"/>
    <property type="match status" value="1"/>
</dbReference>
<dbReference type="InterPro" id="IPR006913">
    <property type="entry name" value="CENP-V/GFA"/>
</dbReference>
<dbReference type="InterPro" id="IPR011057">
    <property type="entry name" value="Mss4-like_sf"/>
</dbReference>
<evidence type="ECO:0000313" key="7">
    <source>
        <dbReference type="Proteomes" id="UP001243330"/>
    </source>
</evidence>
<dbReference type="Proteomes" id="UP001243330">
    <property type="component" value="Unassembled WGS sequence"/>
</dbReference>
<name>A0AAD9EHP7_9PEZI</name>
<protein>
    <submittedName>
        <fullName evidence="6">DUF636 domain protein</fullName>
    </submittedName>
</protein>
<keyword evidence="3" id="KW-0862">Zinc</keyword>
<dbReference type="Pfam" id="PF04828">
    <property type="entry name" value="GFA"/>
    <property type="match status" value="1"/>
</dbReference>
<dbReference type="AlphaFoldDB" id="A0AAD9EHP7"/>
<gene>
    <name evidence="6" type="ORF">CCHR01_05335</name>
</gene>
<comment type="caution">
    <text evidence="6">The sequence shown here is derived from an EMBL/GenBank/DDBJ whole genome shotgun (WGS) entry which is preliminary data.</text>
</comment>
<accession>A0AAD9EHP7</accession>
<dbReference type="Gene3D" id="3.90.1590.10">
    <property type="entry name" value="glutathione-dependent formaldehyde- activating enzyme (gfa)"/>
    <property type="match status" value="1"/>
</dbReference>
<keyword evidence="4" id="KW-0456">Lyase</keyword>
<comment type="similarity">
    <text evidence="1">Belongs to the Gfa family.</text>
</comment>
<evidence type="ECO:0000256" key="2">
    <source>
        <dbReference type="ARBA" id="ARBA00022723"/>
    </source>
</evidence>
<dbReference type="SUPFAM" id="SSF51316">
    <property type="entry name" value="Mss4-like"/>
    <property type="match status" value="1"/>
</dbReference>
<keyword evidence="2" id="KW-0479">Metal-binding</keyword>